<gene>
    <name evidence="2" type="ORF">JOF55_000590</name>
</gene>
<reference evidence="2" key="1">
    <citation type="submission" date="2023-07" db="EMBL/GenBank/DDBJ databases">
        <title>Sequencing the genomes of 1000 actinobacteria strains.</title>
        <authorList>
            <person name="Klenk H.-P."/>
        </authorList>
    </citation>
    <scope>NUCLEOTIDE SEQUENCE</scope>
    <source>
        <strain evidence="2">DSM 45977</strain>
    </source>
</reference>
<feature type="compositionally biased region" description="Basic and acidic residues" evidence="1">
    <location>
        <begin position="345"/>
        <end position="356"/>
    </location>
</feature>
<feature type="region of interest" description="Disordered" evidence="1">
    <location>
        <begin position="345"/>
        <end position="375"/>
    </location>
</feature>
<dbReference type="Proteomes" id="UP001180845">
    <property type="component" value="Unassembled WGS sequence"/>
</dbReference>
<evidence type="ECO:0000313" key="2">
    <source>
        <dbReference type="EMBL" id="MDR7300409.1"/>
    </source>
</evidence>
<evidence type="ECO:0000313" key="3">
    <source>
        <dbReference type="Proteomes" id="UP001180845"/>
    </source>
</evidence>
<keyword evidence="3" id="KW-1185">Reference proteome</keyword>
<dbReference type="AlphaFoldDB" id="A0AAE3ZBD6"/>
<dbReference type="Gene3D" id="1.25.40.10">
    <property type="entry name" value="Tetratricopeptide repeat domain"/>
    <property type="match status" value="1"/>
</dbReference>
<comment type="caution">
    <text evidence="2">The sequence shown here is derived from an EMBL/GenBank/DDBJ whole genome shotgun (WGS) entry which is preliminary data.</text>
</comment>
<name>A0AAE3ZBD6_9ACTN</name>
<dbReference type="EMBL" id="JAVDXW010000001">
    <property type="protein sequence ID" value="MDR7300409.1"/>
    <property type="molecule type" value="Genomic_DNA"/>
</dbReference>
<dbReference type="InterPro" id="IPR011990">
    <property type="entry name" value="TPR-like_helical_dom_sf"/>
</dbReference>
<organism evidence="2 3">
    <name type="scientific">Haloactinomyces albus</name>
    <dbReference type="NCBI Taxonomy" id="1352928"/>
    <lineage>
        <taxon>Bacteria</taxon>
        <taxon>Bacillati</taxon>
        <taxon>Actinomycetota</taxon>
        <taxon>Actinomycetes</taxon>
        <taxon>Actinopolysporales</taxon>
        <taxon>Actinopolysporaceae</taxon>
        <taxon>Haloactinomyces</taxon>
    </lineage>
</organism>
<protein>
    <submittedName>
        <fullName evidence="2">Uncharacterized protein</fullName>
    </submittedName>
</protein>
<sequence length="375" mass="41597">MEATPLLRARQELGLTKQQAIRKLKKTADELGIPLFVTDESINRQMRYWEQGSRVVPEQYQAPFCAAYGRSPAELEFAPVDSPEFVQASDEIAERITFSEVDRSLVELFESQTQNFRLLDRRLGAERLFEQTSSHVKQLEEMLKFAVPGDDRDLLAAALAEASALSGWQALDMRNAQDAWQMHELAKTGARESENPSIVAHVTAQQAYVLLDAERPSEALTLVQRARAKDANRVHPRMRSWLAAAEGEMRAAAGDTEGTYKALDEADQFLPVEPGDNDPELPFLALNSTHLARWRGHCLARLGANEAVSDLNSALDGLAGGDFRRAEAGLRVDLALALKTRGEENEARRHAKRAEELAGNTGSARQRARIGKLQS</sequence>
<dbReference type="RefSeq" id="WP_310269126.1">
    <property type="nucleotide sequence ID" value="NZ_JAVDXW010000001.1"/>
</dbReference>
<evidence type="ECO:0000256" key="1">
    <source>
        <dbReference type="SAM" id="MobiDB-lite"/>
    </source>
</evidence>
<proteinExistence type="predicted"/>
<accession>A0AAE3ZBD6</accession>
<feature type="compositionally biased region" description="Basic residues" evidence="1">
    <location>
        <begin position="366"/>
        <end position="375"/>
    </location>
</feature>